<evidence type="ECO:0000259" key="2">
    <source>
        <dbReference type="Pfam" id="PF24983"/>
    </source>
</evidence>
<proteinExistence type="predicted"/>
<protein>
    <recommendedName>
        <fullName evidence="2">DUF7774 domain-containing protein</fullName>
    </recommendedName>
</protein>
<dbReference type="Pfam" id="PF24983">
    <property type="entry name" value="DUF7774"/>
    <property type="match status" value="1"/>
</dbReference>
<evidence type="ECO:0000313" key="4">
    <source>
        <dbReference type="Proteomes" id="UP001303046"/>
    </source>
</evidence>
<dbReference type="EMBL" id="JAVFWL010000004">
    <property type="protein sequence ID" value="KAK6752383.1"/>
    <property type="molecule type" value="Genomic_DNA"/>
</dbReference>
<dbReference type="InterPro" id="IPR056676">
    <property type="entry name" value="DUF7774"/>
</dbReference>
<feature type="compositionally biased region" description="Basic and acidic residues" evidence="1">
    <location>
        <begin position="286"/>
        <end position="297"/>
    </location>
</feature>
<feature type="compositionally biased region" description="Basic and acidic residues" evidence="1">
    <location>
        <begin position="396"/>
        <end position="423"/>
    </location>
</feature>
<feature type="compositionally biased region" description="Basic residues" evidence="1">
    <location>
        <begin position="429"/>
        <end position="445"/>
    </location>
</feature>
<feature type="domain" description="DUF7774" evidence="2">
    <location>
        <begin position="97"/>
        <end position="190"/>
    </location>
</feature>
<keyword evidence="4" id="KW-1185">Reference proteome</keyword>
<gene>
    <name evidence="3" type="primary">Necator_chrIV.g16966</name>
    <name evidence="3" type="ORF">RB195_003668</name>
</gene>
<accession>A0ABR1DPP0</accession>
<feature type="compositionally biased region" description="Basic and acidic residues" evidence="1">
    <location>
        <begin position="305"/>
        <end position="334"/>
    </location>
</feature>
<dbReference type="PANTHER" id="PTHR38630">
    <property type="entry name" value="PROTEIN CBG12780"/>
    <property type="match status" value="1"/>
</dbReference>
<evidence type="ECO:0000313" key="3">
    <source>
        <dbReference type="EMBL" id="KAK6752383.1"/>
    </source>
</evidence>
<organism evidence="3 4">
    <name type="scientific">Necator americanus</name>
    <name type="common">Human hookworm</name>
    <dbReference type="NCBI Taxonomy" id="51031"/>
    <lineage>
        <taxon>Eukaryota</taxon>
        <taxon>Metazoa</taxon>
        <taxon>Ecdysozoa</taxon>
        <taxon>Nematoda</taxon>
        <taxon>Chromadorea</taxon>
        <taxon>Rhabditida</taxon>
        <taxon>Rhabditina</taxon>
        <taxon>Rhabditomorpha</taxon>
        <taxon>Strongyloidea</taxon>
        <taxon>Ancylostomatidae</taxon>
        <taxon>Bunostominae</taxon>
        <taxon>Necator</taxon>
    </lineage>
</organism>
<feature type="compositionally biased region" description="Low complexity" evidence="1">
    <location>
        <begin position="374"/>
        <end position="385"/>
    </location>
</feature>
<feature type="compositionally biased region" description="Basic and acidic residues" evidence="1">
    <location>
        <begin position="353"/>
        <end position="371"/>
    </location>
</feature>
<dbReference type="PANTHER" id="PTHR38630:SF1">
    <property type="entry name" value="DEK_C DOMAIN-CONTAINING PROTEIN-RELATED"/>
    <property type="match status" value="1"/>
</dbReference>
<reference evidence="3 4" key="1">
    <citation type="submission" date="2023-08" db="EMBL/GenBank/DDBJ databases">
        <title>A Necator americanus chromosomal reference genome.</title>
        <authorList>
            <person name="Ilik V."/>
            <person name="Petrzelkova K.J."/>
            <person name="Pardy F."/>
            <person name="Fuh T."/>
            <person name="Niatou-Singa F.S."/>
            <person name="Gouil Q."/>
            <person name="Baker L."/>
            <person name="Ritchie M.E."/>
            <person name="Jex A.R."/>
            <person name="Gazzola D."/>
            <person name="Li H."/>
            <person name="Toshio Fujiwara R."/>
            <person name="Zhan B."/>
            <person name="Aroian R.V."/>
            <person name="Pafco B."/>
            <person name="Schwarz E.M."/>
        </authorList>
    </citation>
    <scope>NUCLEOTIDE SEQUENCE [LARGE SCALE GENOMIC DNA]</scope>
    <source>
        <strain evidence="3 4">Aroian</strain>
        <tissue evidence="3">Whole animal</tissue>
    </source>
</reference>
<evidence type="ECO:0000256" key="1">
    <source>
        <dbReference type="SAM" id="MobiDB-lite"/>
    </source>
</evidence>
<feature type="region of interest" description="Disordered" evidence="1">
    <location>
        <begin position="214"/>
        <end position="270"/>
    </location>
</feature>
<name>A0ABR1DPP0_NECAM</name>
<feature type="compositionally biased region" description="Basic residues" evidence="1">
    <location>
        <begin position="234"/>
        <end position="251"/>
    </location>
</feature>
<sequence>MASRRKQQKQSLITRNEKRQKGMSLFRTLFRNRKKDECTTNDPQGETIFEPCDAPARPVISIETEYKLKWKNPHPEEKIEKIDDSEKLDIDELQKTPEFQLAKKVMTQLRQNNLLEDAADKEDFPVIQRFFKEDLNHPTKEIIDIIDQAMDYCYEEFELLQERQNLQVDPEMKEFLQDKEKAKECLLDVVMICSEFVPLIWGGESVVIPSKDDAVKPAAKGSNGKESKPPWNRFTKKGTTRRRRSTRRTKQKGTSLLRNKSVGKGSIKEIPKKMKLKTAIALRKSRSVDSRDELVKDKKSRGGKSRRESDHDRTGVSKSDEDTKKKSSESDKSANRTGSMENVWTAMRKKYSKTKDGKQKTGGKQSEESIRKTSSSAESHSRTSSFGRESTARSVGSKEGKKSTSSREKAESSREGKYGEHVRTSGSKSRTKILGRQTKSKRAKS</sequence>
<comment type="caution">
    <text evidence="3">The sequence shown here is derived from an EMBL/GenBank/DDBJ whole genome shotgun (WGS) entry which is preliminary data.</text>
</comment>
<feature type="region of interest" description="Disordered" evidence="1">
    <location>
        <begin position="1"/>
        <end position="20"/>
    </location>
</feature>
<dbReference type="Proteomes" id="UP001303046">
    <property type="component" value="Unassembled WGS sequence"/>
</dbReference>
<feature type="region of interest" description="Disordered" evidence="1">
    <location>
        <begin position="285"/>
        <end position="445"/>
    </location>
</feature>